<comment type="caution">
    <text evidence="1">The sequence shown here is derived from an EMBL/GenBank/DDBJ whole genome shotgun (WGS) entry which is preliminary data.</text>
</comment>
<proteinExistence type="predicted"/>
<sequence length="27" mass="3347">MQRFKDELDTMKFICTDFWSAVYKKTN</sequence>
<protein>
    <submittedName>
        <fullName evidence="1">Uncharacterized protein</fullName>
    </submittedName>
</protein>
<dbReference type="InterPro" id="IPR024096">
    <property type="entry name" value="NO_sig/Golgi_transp_ligand-bd"/>
</dbReference>
<dbReference type="Gene3D" id="3.30.1380.20">
    <property type="entry name" value="Trafficking protein particle complex subunit 3"/>
    <property type="match status" value="1"/>
</dbReference>
<gene>
    <name evidence="1" type="ORF">NQ314_005345</name>
</gene>
<keyword evidence="2" id="KW-1185">Reference proteome</keyword>
<name>A0AAV8ZH83_9CUCU</name>
<accession>A0AAV8ZH83</accession>
<dbReference type="EMBL" id="JANEYF010001480">
    <property type="protein sequence ID" value="KAJ8963830.1"/>
    <property type="molecule type" value="Genomic_DNA"/>
</dbReference>
<evidence type="ECO:0000313" key="1">
    <source>
        <dbReference type="EMBL" id="KAJ8963830.1"/>
    </source>
</evidence>
<reference evidence="1" key="1">
    <citation type="journal article" date="2023" name="Insect Mol. Biol.">
        <title>Genome sequencing provides insights into the evolution of gene families encoding plant cell wall-degrading enzymes in longhorned beetles.</title>
        <authorList>
            <person name="Shin N.R."/>
            <person name="Okamura Y."/>
            <person name="Kirsch R."/>
            <person name="Pauchet Y."/>
        </authorList>
    </citation>
    <scope>NUCLEOTIDE SEQUENCE</scope>
    <source>
        <strain evidence="1">RBIC_L_NR</strain>
    </source>
</reference>
<dbReference type="SUPFAM" id="SSF111126">
    <property type="entry name" value="Ligand-binding domain in the NO signalling and Golgi transport"/>
    <property type="match status" value="1"/>
</dbReference>
<dbReference type="AlphaFoldDB" id="A0AAV8ZH83"/>
<dbReference type="Proteomes" id="UP001162156">
    <property type="component" value="Unassembled WGS sequence"/>
</dbReference>
<evidence type="ECO:0000313" key="2">
    <source>
        <dbReference type="Proteomes" id="UP001162156"/>
    </source>
</evidence>
<organism evidence="1 2">
    <name type="scientific">Rhamnusium bicolor</name>
    <dbReference type="NCBI Taxonomy" id="1586634"/>
    <lineage>
        <taxon>Eukaryota</taxon>
        <taxon>Metazoa</taxon>
        <taxon>Ecdysozoa</taxon>
        <taxon>Arthropoda</taxon>
        <taxon>Hexapoda</taxon>
        <taxon>Insecta</taxon>
        <taxon>Pterygota</taxon>
        <taxon>Neoptera</taxon>
        <taxon>Endopterygota</taxon>
        <taxon>Coleoptera</taxon>
        <taxon>Polyphaga</taxon>
        <taxon>Cucujiformia</taxon>
        <taxon>Chrysomeloidea</taxon>
        <taxon>Cerambycidae</taxon>
        <taxon>Lepturinae</taxon>
        <taxon>Rhagiini</taxon>
        <taxon>Rhamnusium</taxon>
    </lineage>
</organism>